<evidence type="ECO:0000256" key="1">
    <source>
        <dbReference type="SAM" id="MobiDB-lite"/>
    </source>
</evidence>
<feature type="compositionally biased region" description="Polar residues" evidence="1">
    <location>
        <begin position="78"/>
        <end position="98"/>
    </location>
</feature>
<keyword evidence="2" id="KW-0812">Transmembrane</keyword>
<dbReference type="Proteomes" id="UP000006906">
    <property type="component" value="Chromosome 2"/>
</dbReference>
<keyword evidence="2" id="KW-1133">Transmembrane helix</keyword>
<feature type="region of interest" description="Disordered" evidence="1">
    <location>
        <begin position="1"/>
        <end position="161"/>
    </location>
</feature>
<dbReference type="SUPFAM" id="SSF51126">
    <property type="entry name" value="Pectin lyase-like"/>
    <property type="match status" value="2"/>
</dbReference>
<feature type="compositionally biased region" description="Low complexity" evidence="1">
    <location>
        <begin position="10"/>
        <end position="31"/>
    </location>
</feature>
<evidence type="ECO:0000313" key="4">
    <source>
        <dbReference type="EMBL" id="PNW86639.1"/>
    </source>
</evidence>
<dbReference type="KEGG" id="cre:CHLRE_02g094801v5"/>
<dbReference type="InterPro" id="IPR039448">
    <property type="entry name" value="Beta_helix"/>
</dbReference>
<dbReference type="Gene3D" id="2.160.20.10">
    <property type="entry name" value="Single-stranded right-handed beta-helix, Pectin lyase-like"/>
    <property type="match status" value="1"/>
</dbReference>
<feature type="region of interest" description="Disordered" evidence="1">
    <location>
        <begin position="3424"/>
        <end position="3477"/>
    </location>
</feature>
<dbReference type="GeneID" id="5727542"/>
<reference evidence="4 5" key="1">
    <citation type="journal article" date="2007" name="Science">
        <title>The Chlamydomonas genome reveals the evolution of key animal and plant functions.</title>
        <authorList>
            <person name="Merchant S.S."/>
            <person name="Prochnik S.E."/>
            <person name="Vallon O."/>
            <person name="Harris E.H."/>
            <person name="Karpowicz S.J."/>
            <person name="Witman G.B."/>
            <person name="Terry A."/>
            <person name="Salamov A."/>
            <person name="Fritz-Laylin L.K."/>
            <person name="Marechal-Drouard L."/>
            <person name="Marshall W.F."/>
            <person name="Qu L.H."/>
            <person name="Nelson D.R."/>
            <person name="Sanderfoot A.A."/>
            <person name="Spalding M.H."/>
            <person name="Kapitonov V.V."/>
            <person name="Ren Q."/>
            <person name="Ferris P."/>
            <person name="Lindquist E."/>
            <person name="Shapiro H."/>
            <person name="Lucas S.M."/>
            <person name="Grimwood J."/>
            <person name="Schmutz J."/>
            <person name="Cardol P."/>
            <person name="Cerutti H."/>
            <person name="Chanfreau G."/>
            <person name="Chen C.L."/>
            <person name="Cognat V."/>
            <person name="Croft M.T."/>
            <person name="Dent R."/>
            <person name="Dutcher S."/>
            <person name="Fernandez E."/>
            <person name="Fukuzawa H."/>
            <person name="Gonzalez-Ballester D."/>
            <person name="Gonzalez-Halphen D."/>
            <person name="Hallmann A."/>
            <person name="Hanikenne M."/>
            <person name="Hippler M."/>
            <person name="Inwood W."/>
            <person name="Jabbari K."/>
            <person name="Kalanon M."/>
            <person name="Kuras R."/>
            <person name="Lefebvre P.A."/>
            <person name="Lemaire S.D."/>
            <person name="Lobanov A.V."/>
            <person name="Lohr M."/>
            <person name="Manuell A."/>
            <person name="Meier I."/>
            <person name="Mets L."/>
            <person name="Mittag M."/>
            <person name="Mittelmeier T."/>
            <person name="Moroney J.V."/>
            <person name="Moseley J."/>
            <person name="Napoli C."/>
            <person name="Nedelcu A.M."/>
            <person name="Niyogi K."/>
            <person name="Novoselov S.V."/>
            <person name="Paulsen I.T."/>
            <person name="Pazour G."/>
            <person name="Purton S."/>
            <person name="Ral J.P."/>
            <person name="Riano-Pachon D.M."/>
            <person name="Riekhof W."/>
            <person name="Rymarquis L."/>
            <person name="Schroda M."/>
            <person name="Stern D."/>
            <person name="Umen J."/>
            <person name="Willows R."/>
            <person name="Wilson N."/>
            <person name="Zimmer S.L."/>
            <person name="Allmer J."/>
            <person name="Balk J."/>
            <person name="Bisova K."/>
            <person name="Chen C.J."/>
            <person name="Elias M."/>
            <person name="Gendler K."/>
            <person name="Hauser C."/>
            <person name="Lamb M.R."/>
            <person name="Ledford H."/>
            <person name="Long J.C."/>
            <person name="Minagawa J."/>
            <person name="Page M.D."/>
            <person name="Pan J."/>
            <person name="Pootakham W."/>
            <person name="Roje S."/>
            <person name="Rose A."/>
            <person name="Stahlberg E."/>
            <person name="Terauchi A.M."/>
            <person name="Yang P."/>
            <person name="Ball S."/>
            <person name="Bowler C."/>
            <person name="Dieckmann C.L."/>
            <person name="Gladyshev V.N."/>
            <person name="Green P."/>
            <person name="Jorgensen R."/>
            <person name="Mayfield S."/>
            <person name="Mueller-Roeber B."/>
            <person name="Rajamani S."/>
            <person name="Sayre R.T."/>
            <person name="Brokstein P."/>
            <person name="Dubchak I."/>
            <person name="Goodstein D."/>
            <person name="Hornick L."/>
            <person name="Huang Y.W."/>
            <person name="Jhaveri J."/>
            <person name="Luo Y."/>
            <person name="Martinez D."/>
            <person name="Ngau W.C."/>
            <person name="Otillar B."/>
            <person name="Poliakov A."/>
            <person name="Porter A."/>
            <person name="Szajkowski L."/>
            <person name="Werner G."/>
            <person name="Zhou K."/>
            <person name="Grigoriev I.V."/>
            <person name="Rokhsar D.S."/>
            <person name="Grossman A.R."/>
        </authorList>
    </citation>
    <scope>NUCLEOTIDE SEQUENCE [LARGE SCALE GENOMIC DNA]</scope>
    <source>
        <strain evidence="5">CC-503</strain>
    </source>
</reference>
<feature type="region of interest" description="Disordered" evidence="1">
    <location>
        <begin position="2354"/>
        <end position="2378"/>
    </location>
</feature>
<keyword evidence="2" id="KW-0472">Membrane</keyword>
<feature type="compositionally biased region" description="Polar residues" evidence="1">
    <location>
        <begin position="1101"/>
        <end position="1119"/>
    </location>
</feature>
<dbReference type="RefSeq" id="XP_042927130.1">
    <property type="nucleotide sequence ID" value="XM_043059496.1"/>
</dbReference>
<feature type="region of interest" description="Disordered" evidence="1">
    <location>
        <begin position="1997"/>
        <end position="2065"/>
    </location>
</feature>
<feature type="compositionally biased region" description="Low complexity" evidence="1">
    <location>
        <begin position="2013"/>
        <end position="2046"/>
    </location>
</feature>
<feature type="compositionally biased region" description="Low complexity" evidence="1">
    <location>
        <begin position="2166"/>
        <end position="2197"/>
    </location>
</feature>
<organism evidence="4 5">
    <name type="scientific">Chlamydomonas reinhardtii</name>
    <name type="common">Chlamydomonas smithii</name>
    <dbReference type="NCBI Taxonomy" id="3055"/>
    <lineage>
        <taxon>Eukaryota</taxon>
        <taxon>Viridiplantae</taxon>
        <taxon>Chlorophyta</taxon>
        <taxon>core chlorophytes</taxon>
        <taxon>Chlorophyceae</taxon>
        <taxon>CS clade</taxon>
        <taxon>Chlamydomonadales</taxon>
        <taxon>Chlamydomonadaceae</taxon>
        <taxon>Chlamydomonas</taxon>
    </lineage>
</organism>
<dbReference type="PANTHER" id="PTHR11319:SF35">
    <property type="entry name" value="OUTER MEMBRANE PROTEIN PMPC-RELATED"/>
    <property type="match status" value="1"/>
</dbReference>
<feature type="region of interest" description="Disordered" evidence="1">
    <location>
        <begin position="1743"/>
        <end position="1762"/>
    </location>
</feature>
<accession>A0A2K3E1I8</accession>
<feature type="domain" description="Right handed beta helix" evidence="3">
    <location>
        <begin position="616"/>
        <end position="740"/>
    </location>
</feature>
<feature type="compositionally biased region" description="Low complexity" evidence="1">
    <location>
        <begin position="2229"/>
        <end position="2239"/>
    </location>
</feature>
<feature type="region of interest" description="Disordered" evidence="1">
    <location>
        <begin position="1887"/>
        <end position="1950"/>
    </location>
</feature>
<sequence>MEVKPRRRGSSSVPGSPAVDDAPAATGPAAALRRSSLLESVSPPAAGNAEPAVPVPPLPAPPNGSAAPPGKKAPDSAGSQETSTTPSAPGKSLGSNGSADCGTGGGHSSPSSSTPSPPATPPDGTSITSPTGDGDFINFSMAPPDVPNAATPPEGARSSGEVAGVAYVDRHVTDVAGLVAALDELTRNLTAAASAGAGASAAVAGGGAADGSGGTVVLRGRIFLAPGVYNMSGSGTLRVGLGLELIGGRRAEEAAAAAEAVAAAMDTGDGALEAEAPLVAATDAGVVPGGNISTGARVALPAGQVAAGPNSTTQGPPAAGVDVGSSRRSLSQRRLLQAAAAAAAPEDHGGTVLDCGGSGEGALVMAHGGFALRDLVFTRCGGAAPVLVDFGTGSSNGSSGSSSSSGTPPPGGLIEGCVFEGNAGTVSGGVAVQPGGEWASSLRLAGCVFRNNSGVETPGDYVYDYDYSSGVVQRPVVPASALALGRGTHHISGCVFEDNAPLPLLSGSQQAWYNASTASATVDFSCWQGPASLHIEDSVFTGNTGRQSGAVYLHGHLDGATPSLGCDLTLRGVTLARNGGHQAGAMQASCPVKGSNCELSMKDTAVVENRTPQSGAILMRGSGMVFAADNLTLAHNVGGGLGFVDVGTTVTNSRIENNTATSFGGVSGWGGYFDATNTRFIGNGPTAHGAKLYAKASAHVLSNSYGNKLVNCTFEGNRGHALYVYAADITVRNSRFLRNTFIPGARNSNGGALMLFDLVLLSSIESSLFEGNAAVVGGAVMLYSSQQLRIADCTFRSNYALSGAGLTIDVPVAEIDVANSSFINNTAFGSAQELLAAAGINITATAPATTPSPAAALAVAAPSAPPPTAPAGTTLMPPLPVPTMPYAVISPSGSSDYQSSDADAGGDVPDYGSSMGSNIGSGSSRQGVAIDSILAPPESCGAGGGGGLCIRGAQDVTVTLANVSLVSNTALLGGGLYVGVGSRCRRLIACYRLKLDERVVVTGNAAVMAGGGVYWEYEKILQLSCSGKSSPSPSSGLRGSPQQQEQEQQEQEQTATRLRLAAPAWPGLLRQLQTHTFAPLSTSAGTPAAAASSNGSATATRQFPSSADSSGLSQGTSTASNGSSSQLPPPPPNPPSPPAPGGGGGASTAAAGLLTSAAAMRAYLRRVTPCAVWANNTVAEGGYGPTIASTVFFHQPLLRPAASTATSRSATAMTLPLPSPQPLPQPQLPQPAAAARRTLRQLLQLVGSAAAAAVAAVAPPLALQPPLPLAPPPPPASTLPLMFESGAALPVVVQVTRSVIDSSVLIMCTSLNALGQKAAQAEAGTANFSQLRLRDQVNASYELQFEGRTSIRQLGPVGLAVTLRPCRINEELSAEGDFCSPCSQDFYSYGGAGGCLHCPDGAACSNTSLGGVLVPADGFWHSSPLSANVIECPYEGACQYDGRLQKLATAQTAIIASASSSGSSSSGSSNSSASSASGAHHRRALIAVDSPGIPLASAASELPPLAPANDTGALNAGDGEEARYRQLQCAEGYWGNLCGGCQEGYGRQASGGCQKCRAVATRVGWVALAFAITFVSVVAAVRAALTPEFLHVAAADARRSRRAVVTLSANTYNTTSTPAATPGGDLLSSPGKLGAGDTAGFSSDEGGDADGKEAAATPAEGPTAAAASHSPREAAELAGAAGGGAGPGGPAAAAALHGGTGDAGDAVGGADDEEDEEGVPLGQLSGERFAAALFRIHGAARGRCPPPAGAAAAESPSGNSIKSKRFTDLQNAQAGSDGDAAAAEGACTATATAAAAATGAIAGQPATTSAALAAASRSGSVLAGAPSSSSQSGSWHQLFSLATPKSRIQLLKRPWERAAGALAAAQSRGRRSPPLSAEDMSKAVADMEAAEAADDSDPGGGGSGSGPVSQEATVAAHSASANVRGGGRRGSGGYGGGEGPTSQDSVSGSFTASAVSSATAASGSQQPHAPMLGMLPAYGKVSFASLLMAVRATKQPSIDGSGGAGGGGGGSGALAAARTSSGRPSSRRGSLSQARSSGVVDSDAAAAGGGGGGDDLSNSGGAPRRRVASRFAAATHAATAVQAMRKRAAATHAARASGSGKGTDTGGDSGGPSASAPGRLGRRVDHDGDAAAASTALANAKASAGKWHKRRASALADAGAGGSRGGASEQQASGTGSASSSGRSGAASPAGPSASPRRLSKLSFTGLIRTLSPTASATSLPPPPPRGPPAALSAFAAGAKRFFRTRGGDGDVGDSPALDDDGGSVADASASVNSTSKCGSGGVPVSVFTRAQTRLDSDAAPAMASGQAPNRAAPVLVDVVGDGGGDRTAAAGRFGTTTAAAVATVNAAPMSASCYAGPSATDSEAADSPTPTAGGKGPADVLRACGGYLARRAPDSTQPVGAAAAALAPAGANAGAGAGSGAGPVVDPVLGEEVGSAEVALQCGPQLVSEAGEAASPTSAAAPPAVPASAAAEAAAAAAQTNASGPPPLPLLPPPLAIAGASAPPHSALSGVRRVAGAVAGGAGGLGGSSRPGGGRMVSFAAGTISPVASSSAAAAAAAARGAFTQDRDPDIRRSSSYSRQRAVVPPAAVAIPTPSAYSPGRGTGSSSTAGMGIGAGAGGVESGQTLTLSRLRAASMPRWNEVAAAAVGSPAAAAGAVAVAASDAAGGHRLPPAALMKSRSFGGGRLRHRRSSGGGGDSWLTEPSAMAKVAAAAAVALHQLEAMPRSPAVLTRGSAATASSQAAAAGESGGAPPPGRMAPRAELRIGIPSPPDRVTSLDRATGSKYKPTGTIRAEWGAYDGHHGKISESGAAGSVAGSRCSSGGGDGAGKYGSHVGDDYVDDDVDGDSGGDDGRDGGSNEGGRPDSSFNARRRSELYGTFGGRQWRRRTDVISEHQTVFKILVSYVQVVSLVNNTPVTWPTALVTYFNVASQASSATSSLASLDCSMSADVGLPKSAQLFLIQVLAPAFWSAALVLFWLARAGWRLRRGRLQHGDPLRSYLHNRIIISVNCIIFVMYPSVVTQLFSLFSCTQLDTGPPERVCPDPWRPDSCRWDRNAIGLFWTQDLEQRCYRGIHLTLCAAVGVPGVVLFAAGIPLLSAWWLWRNRAKLWDNEFVALYGSLYQEYEDDHYYWESVVMLRKLTVTAVIVFAGTYRWQLTLLLSMGVIATSLLLQVAYRPYETDAMDELERLGLVATLMTFYLATYFMDDSVGRGVRVGLSFAILVINAATVFIMCVAIARELHRAALFRLLRISSARGDLPLSFVMRVGLLYSRWRGRVALTRLRTTLYRTFPWLFPMEFPPDADPVFVAVARSEAAAAASTVLAAAAAVAQTQTQAAQAQVQSANGVGPAIAGATGVGDSPAAATAASPAALGSTSSRGLLARRRAASAAAQVLAAALRGAWEHHHHGVWLLRVFELSERVSAAEEHEQRKKRRRRWSVWRGSGHDSSGGENAEGVEHPEDGGVGSSSGDGNAGWRQAPGKLLTRMRTVAHRLPGQLTHTASRLTLRLTHRPSDFAALDADPLHGGGAAANAGGSSVRRRQQSYRQCGADEHGGGMNAAPYSPVEITTPVTASAPDAVISAAATVTSFHMASRPRSSRTLPASGLLLSSYVVADTAAAGGAGMAGAAAATTAAAAVTVGPGGVRLASNPVALDPELDLDADCALVDDGLHGNGTHDEGHRKQRSVGGLVGGAEGAGGERAGSAGSGSGVGDGTGMEVDEMLLGHTWGPLHLLPEQRNS</sequence>
<dbReference type="InterPro" id="IPR006626">
    <property type="entry name" value="PbH1"/>
</dbReference>
<feature type="compositionally biased region" description="Low complexity" evidence="1">
    <location>
        <begin position="2210"/>
        <end position="2219"/>
    </location>
</feature>
<dbReference type="ExpressionAtlas" id="A0A2K3E1I8">
    <property type="expression patterns" value="baseline and differential"/>
</dbReference>
<dbReference type="InterPro" id="IPR011050">
    <property type="entry name" value="Pectin_lyase_fold/virulence"/>
</dbReference>
<feature type="region of interest" description="Disordered" evidence="1">
    <location>
        <begin position="3671"/>
        <end position="3715"/>
    </location>
</feature>
<dbReference type="EMBL" id="CM008963">
    <property type="protein sequence ID" value="PNW86639.1"/>
    <property type="molecule type" value="Genomic_DNA"/>
</dbReference>
<dbReference type="OrthoDB" id="549147at2759"/>
<feature type="compositionally biased region" description="Low complexity" evidence="1">
    <location>
        <begin position="2130"/>
        <end position="2144"/>
    </location>
</feature>
<feature type="transmembrane region" description="Helical" evidence="2">
    <location>
        <begin position="3187"/>
        <end position="3206"/>
    </location>
</feature>
<dbReference type="PANTHER" id="PTHR11319">
    <property type="entry name" value="G PROTEIN-COUPLED RECEPTOR-RELATED"/>
    <property type="match status" value="1"/>
</dbReference>
<feature type="region of interest" description="Disordered" evidence="1">
    <location>
        <begin position="2676"/>
        <end position="2699"/>
    </location>
</feature>
<evidence type="ECO:0000313" key="5">
    <source>
        <dbReference type="Proteomes" id="UP000006906"/>
    </source>
</evidence>
<feature type="compositionally biased region" description="Low complexity" evidence="1">
    <location>
        <begin position="1743"/>
        <end position="1753"/>
    </location>
</feature>
<feature type="compositionally biased region" description="Low complexity" evidence="1">
    <location>
        <begin position="1690"/>
        <end position="1709"/>
    </location>
</feature>
<feature type="region of interest" description="Disordered" evidence="1">
    <location>
        <begin position="394"/>
        <end position="413"/>
    </location>
</feature>
<feature type="transmembrane region" description="Helical" evidence="2">
    <location>
        <begin position="3218"/>
        <end position="3238"/>
    </location>
</feature>
<dbReference type="Pfam" id="PF13229">
    <property type="entry name" value="Beta_helix"/>
    <property type="match status" value="1"/>
</dbReference>
<feature type="compositionally biased region" description="Low complexity" evidence="1">
    <location>
        <begin position="1083"/>
        <end position="1100"/>
    </location>
</feature>
<feature type="compositionally biased region" description="Low complexity" evidence="1">
    <location>
        <begin position="2807"/>
        <end position="2821"/>
    </location>
</feature>
<feature type="region of interest" description="Disordered" evidence="1">
    <location>
        <begin position="1613"/>
        <end position="1719"/>
    </location>
</feature>
<feature type="compositionally biased region" description="Gly residues" evidence="1">
    <location>
        <begin position="2000"/>
        <end position="2012"/>
    </location>
</feature>
<feature type="compositionally biased region" description="Low complexity" evidence="1">
    <location>
        <begin position="2263"/>
        <end position="2272"/>
    </location>
</feature>
<feature type="compositionally biased region" description="Pro residues" evidence="1">
    <location>
        <begin position="53"/>
        <end position="62"/>
    </location>
</feature>
<feature type="compositionally biased region" description="Acidic residues" evidence="1">
    <location>
        <begin position="2838"/>
        <end position="2850"/>
    </location>
</feature>
<dbReference type="SMART" id="SM00710">
    <property type="entry name" value="PbH1"/>
    <property type="match status" value="8"/>
</dbReference>
<feature type="compositionally biased region" description="Gly residues" evidence="1">
    <location>
        <begin position="2099"/>
        <end position="2110"/>
    </location>
</feature>
<feature type="transmembrane region" description="Helical" evidence="2">
    <location>
        <begin position="2960"/>
        <end position="2980"/>
    </location>
</feature>
<dbReference type="InterPro" id="IPR012334">
    <property type="entry name" value="Pectin_lyas_fold"/>
</dbReference>
<feature type="transmembrane region" description="Helical" evidence="2">
    <location>
        <begin position="3001"/>
        <end position="3020"/>
    </location>
</feature>
<feature type="compositionally biased region" description="Gly residues" evidence="1">
    <location>
        <begin position="3462"/>
        <end position="3472"/>
    </location>
</feature>
<keyword evidence="5" id="KW-1185">Reference proteome</keyword>
<feature type="compositionally biased region" description="Pro residues" evidence="1">
    <location>
        <begin position="1127"/>
        <end position="1140"/>
    </location>
</feature>
<gene>
    <name evidence="4" type="ORF">CHLRE_02g094801v5</name>
</gene>
<feature type="compositionally biased region" description="Gly residues" evidence="1">
    <location>
        <begin position="1680"/>
        <end position="1689"/>
    </location>
</feature>
<feature type="region of interest" description="Disordered" evidence="1">
    <location>
        <begin position="2085"/>
        <end position="2284"/>
    </location>
</feature>
<feature type="region of interest" description="Disordered" evidence="1">
    <location>
        <begin position="1083"/>
        <end position="1148"/>
    </location>
</feature>
<feature type="compositionally biased region" description="Low complexity" evidence="1">
    <location>
        <begin position="1026"/>
        <end position="1046"/>
    </location>
</feature>
<dbReference type="Gramene" id="PNW86639">
    <property type="protein sequence ID" value="PNW86639"/>
    <property type="gene ID" value="CHLRE_02g094801v5"/>
</dbReference>
<feature type="compositionally biased region" description="Low complexity" evidence="1">
    <location>
        <begin position="394"/>
        <end position="406"/>
    </location>
</feature>
<feature type="compositionally biased region" description="Low complexity" evidence="1">
    <location>
        <begin position="1654"/>
        <end position="1669"/>
    </location>
</feature>
<feature type="region of interest" description="Disordered" evidence="1">
    <location>
        <begin position="2741"/>
        <end position="2787"/>
    </location>
</feature>
<feature type="region of interest" description="Disordered" evidence="1">
    <location>
        <begin position="306"/>
        <end position="326"/>
    </location>
</feature>
<evidence type="ECO:0000256" key="2">
    <source>
        <dbReference type="SAM" id="Phobius"/>
    </source>
</evidence>
<feature type="transmembrane region" description="Helical" evidence="2">
    <location>
        <begin position="3074"/>
        <end position="3103"/>
    </location>
</feature>
<feature type="region of interest" description="Disordered" evidence="1">
    <location>
        <begin position="1026"/>
        <end position="1055"/>
    </location>
</feature>
<feature type="compositionally biased region" description="Gly residues" evidence="1">
    <location>
        <begin position="1924"/>
        <end position="1939"/>
    </location>
</feature>
<feature type="compositionally biased region" description="Acidic residues" evidence="1">
    <location>
        <begin position="1888"/>
        <end position="1897"/>
    </location>
</feature>
<feature type="region of interest" description="Disordered" evidence="1">
    <location>
        <begin position="2805"/>
        <end position="2870"/>
    </location>
</feature>
<name>A0A2K3E1I8_CHLRE</name>
<feature type="region of interest" description="Disordered" evidence="1">
    <location>
        <begin position="1862"/>
        <end position="1881"/>
    </location>
</feature>
<evidence type="ECO:0000259" key="3">
    <source>
        <dbReference type="Pfam" id="PF13229"/>
    </source>
</evidence>
<dbReference type="InParanoid" id="A0A2K3E1I8"/>
<feature type="compositionally biased region" description="Gly residues" evidence="1">
    <location>
        <begin position="3687"/>
        <end position="3713"/>
    </location>
</feature>
<protein>
    <recommendedName>
        <fullName evidence="3">Right handed beta helix domain-containing protein</fullName>
    </recommendedName>
</protein>
<proteinExistence type="predicted"/>